<dbReference type="GO" id="GO:0004343">
    <property type="term" value="F:glucosamine 6-phosphate N-acetyltransferase activity"/>
    <property type="evidence" value="ECO:0007669"/>
    <property type="project" value="TreeGrafter"/>
</dbReference>
<dbReference type="PANTHER" id="PTHR13355:SF11">
    <property type="entry name" value="GLUCOSAMINE 6-PHOSPHATE N-ACETYLTRANSFERASE"/>
    <property type="match status" value="1"/>
</dbReference>
<dbReference type="PROSITE" id="PS51186">
    <property type="entry name" value="GNAT"/>
    <property type="match status" value="1"/>
</dbReference>
<proteinExistence type="predicted"/>
<organism evidence="2 3">
    <name type="scientific">Lentibacillus cibarius</name>
    <dbReference type="NCBI Taxonomy" id="2583219"/>
    <lineage>
        <taxon>Bacteria</taxon>
        <taxon>Bacillati</taxon>
        <taxon>Bacillota</taxon>
        <taxon>Bacilli</taxon>
        <taxon>Bacillales</taxon>
        <taxon>Bacillaceae</taxon>
        <taxon>Lentibacillus</taxon>
    </lineage>
</organism>
<protein>
    <submittedName>
        <fullName evidence="2">GNAT family N-acetyltransferase</fullName>
    </submittedName>
</protein>
<dbReference type="Proteomes" id="UP000319280">
    <property type="component" value="Unassembled WGS sequence"/>
</dbReference>
<reference evidence="2 3" key="1">
    <citation type="submission" date="2019-07" db="EMBL/GenBank/DDBJ databases">
        <title>Genomic analysis of Lentibacillus sp. NKC851-2.</title>
        <authorList>
            <person name="Oh Y.J."/>
        </authorList>
    </citation>
    <scope>NUCLEOTIDE SEQUENCE [LARGE SCALE GENOMIC DNA]</scope>
    <source>
        <strain evidence="2 3">NKC851-2</strain>
    </source>
</reference>
<sequence length="142" mass="16233">MKIRQATTSKEKDDAYSVRTIVFVKEQHVPPEVEIDEYDETAAIHLIGYENDEPIAASRVRFTDNCGKLERICVLHNQRGKSRGSQMIQAMESLIKENGYKKAKLNAQTHAIEFYRRLGYEVVSDEFMDAGIPHVTMVKTLT</sequence>
<gene>
    <name evidence="2" type="ORF">FH966_09750</name>
</gene>
<name>A0A549YJA0_9BACI</name>
<keyword evidence="3" id="KW-1185">Reference proteome</keyword>
<evidence type="ECO:0000259" key="1">
    <source>
        <dbReference type="PROSITE" id="PS51186"/>
    </source>
</evidence>
<accession>A0A549YJA0</accession>
<dbReference type="Gene3D" id="3.40.630.30">
    <property type="match status" value="1"/>
</dbReference>
<evidence type="ECO:0000313" key="2">
    <source>
        <dbReference type="EMBL" id="TRM11947.1"/>
    </source>
</evidence>
<dbReference type="CDD" id="cd04301">
    <property type="entry name" value="NAT_SF"/>
    <property type="match status" value="1"/>
</dbReference>
<dbReference type="InterPro" id="IPR016181">
    <property type="entry name" value="Acyl_CoA_acyltransferase"/>
</dbReference>
<dbReference type="Pfam" id="PF13673">
    <property type="entry name" value="Acetyltransf_10"/>
    <property type="match status" value="1"/>
</dbReference>
<feature type="domain" description="N-acetyltransferase" evidence="1">
    <location>
        <begin position="1"/>
        <end position="142"/>
    </location>
</feature>
<dbReference type="InterPro" id="IPR039143">
    <property type="entry name" value="GNPNAT1-like"/>
</dbReference>
<dbReference type="AlphaFoldDB" id="A0A549YJA0"/>
<keyword evidence="2" id="KW-0808">Transferase</keyword>
<dbReference type="SUPFAM" id="SSF55729">
    <property type="entry name" value="Acyl-CoA N-acyltransferases (Nat)"/>
    <property type="match status" value="1"/>
</dbReference>
<dbReference type="InterPro" id="IPR000182">
    <property type="entry name" value="GNAT_dom"/>
</dbReference>
<dbReference type="EMBL" id="VJMZ01000001">
    <property type="protein sequence ID" value="TRM11947.1"/>
    <property type="molecule type" value="Genomic_DNA"/>
</dbReference>
<dbReference type="RefSeq" id="WP_142790991.1">
    <property type="nucleotide sequence ID" value="NZ_VJMZ01000001.1"/>
</dbReference>
<comment type="caution">
    <text evidence="2">The sequence shown here is derived from an EMBL/GenBank/DDBJ whole genome shotgun (WGS) entry which is preliminary data.</text>
</comment>
<dbReference type="PANTHER" id="PTHR13355">
    <property type="entry name" value="GLUCOSAMINE 6-PHOSPHATE N-ACETYLTRANSFERASE"/>
    <property type="match status" value="1"/>
</dbReference>
<evidence type="ECO:0000313" key="3">
    <source>
        <dbReference type="Proteomes" id="UP000319280"/>
    </source>
</evidence>